<dbReference type="EMBL" id="BAABBF010000001">
    <property type="protein sequence ID" value="GAA3694052.1"/>
    <property type="molecule type" value="Genomic_DNA"/>
</dbReference>
<comment type="caution">
    <text evidence="4">The sequence shown here is derived from an EMBL/GenBank/DDBJ whole genome shotgun (WGS) entry which is preliminary data.</text>
</comment>
<reference evidence="5" key="1">
    <citation type="journal article" date="2019" name="Int. J. Syst. Evol. Microbiol.">
        <title>The Global Catalogue of Microorganisms (GCM) 10K type strain sequencing project: providing services to taxonomists for standard genome sequencing and annotation.</title>
        <authorList>
            <consortium name="The Broad Institute Genomics Platform"/>
            <consortium name="The Broad Institute Genome Sequencing Center for Infectious Disease"/>
            <person name="Wu L."/>
            <person name="Ma J."/>
        </authorList>
    </citation>
    <scope>NUCLEOTIDE SEQUENCE [LARGE SCALE GENOMIC DNA]</scope>
    <source>
        <strain evidence="5">JCM 17498</strain>
    </source>
</reference>
<gene>
    <name evidence="4" type="ORF">GCM10022268_01130</name>
</gene>
<dbReference type="Proteomes" id="UP001500523">
    <property type="component" value="Unassembled WGS sequence"/>
</dbReference>
<evidence type="ECO:0000259" key="3">
    <source>
        <dbReference type="Pfam" id="PF13539"/>
    </source>
</evidence>
<sequence length="293" mass="31065">MVTLSASVGLGGINRRPDVIAVQRLLDHADVSPGPIDGLCGRRTIMAIERFQHGVIGRPDGRVDVNGPTLRRLSAAARPALARTSPPARPAQPARPTQPARAAPAVRPTPAGQATPPPRPSAAHPNSFWTGHTSLPSPDVNRGLTSPTSAQLTALLGDPTATRVTSNTATESVGPFRVTGLKPAMASLRAVLGQVQSELPDLYGLLGSLGMRVVRKTRGRSTYSTHSWGIALDLQVALQTPPLGTTYSLRGLDALAPYFNRAGWYWGGGYRNVTRKDPMHFECGLALVRSFGL</sequence>
<dbReference type="Pfam" id="PF01471">
    <property type="entry name" value="PG_binding_1"/>
    <property type="match status" value="1"/>
</dbReference>
<dbReference type="InterPro" id="IPR002477">
    <property type="entry name" value="Peptidoglycan-bd-like"/>
</dbReference>
<feature type="compositionally biased region" description="Polar residues" evidence="1">
    <location>
        <begin position="127"/>
        <end position="136"/>
    </location>
</feature>
<evidence type="ECO:0000259" key="2">
    <source>
        <dbReference type="Pfam" id="PF01471"/>
    </source>
</evidence>
<feature type="compositionally biased region" description="Low complexity" evidence="1">
    <location>
        <begin position="77"/>
        <end position="111"/>
    </location>
</feature>
<dbReference type="InterPro" id="IPR039561">
    <property type="entry name" value="Peptidase_M15C"/>
</dbReference>
<keyword evidence="5" id="KW-1185">Reference proteome</keyword>
<dbReference type="Gene3D" id="1.10.101.10">
    <property type="entry name" value="PGBD-like superfamily/PGBD"/>
    <property type="match status" value="1"/>
</dbReference>
<dbReference type="InterPro" id="IPR036366">
    <property type="entry name" value="PGBDSf"/>
</dbReference>
<evidence type="ECO:0000256" key="1">
    <source>
        <dbReference type="SAM" id="MobiDB-lite"/>
    </source>
</evidence>
<dbReference type="SUPFAM" id="SSF47090">
    <property type="entry name" value="PGBD-like"/>
    <property type="match status" value="1"/>
</dbReference>
<dbReference type="InterPro" id="IPR036365">
    <property type="entry name" value="PGBD-like_sf"/>
</dbReference>
<feature type="region of interest" description="Disordered" evidence="1">
    <location>
        <begin position="77"/>
        <end position="146"/>
    </location>
</feature>
<organism evidence="4 5">
    <name type="scientific">Sphingomonas cynarae</name>
    <dbReference type="NCBI Taxonomy" id="930197"/>
    <lineage>
        <taxon>Bacteria</taxon>
        <taxon>Pseudomonadati</taxon>
        <taxon>Pseudomonadota</taxon>
        <taxon>Alphaproteobacteria</taxon>
        <taxon>Sphingomonadales</taxon>
        <taxon>Sphingomonadaceae</taxon>
        <taxon>Sphingomonas</taxon>
    </lineage>
</organism>
<accession>A0ABP7CSM5</accession>
<dbReference type="SUPFAM" id="SSF55166">
    <property type="entry name" value="Hedgehog/DD-peptidase"/>
    <property type="match status" value="1"/>
</dbReference>
<evidence type="ECO:0000313" key="5">
    <source>
        <dbReference type="Proteomes" id="UP001500523"/>
    </source>
</evidence>
<dbReference type="RefSeq" id="WP_344691245.1">
    <property type="nucleotide sequence ID" value="NZ_BAABBF010000001.1"/>
</dbReference>
<dbReference type="InterPro" id="IPR009045">
    <property type="entry name" value="Zn_M74/Hedgehog-like"/>
</dbReference>
<dbReference type="Pfam" id="PF13539">
    <property type="entry name" value="Peptidase_M15_4"/>
    <property type="match status" value="1"/>
</dbReference>
<dbReference type="Gene3D" id="3.30.1380.10">
    <property type="match status" value="1"/>
</dbReference>
<proteinExistence type="predicted"/>
<feature type="domain" description="Peptidoglycan binding-like" evidence="2">
    <location>
        <begin position="15"/>
        <end position="64"/>
    </location>
</feature>
<name>A0ABP7CSM5_9SPHN</name>
<feature type="domain" description="Peptidase M15C" evidence="3">
    <location>
        <begin position="219"/>
        <end position="282"/>
    </location>
</feature>
<protein>
    <submittedName>
        <fullName evidence="4">Uncharacterized protein</fullName>
    </submittedName>
</protein>
<evidence type="ECO:0000313" key="4">
    <source>
        <dbReference type="EMBL" id="GAA3694052.1"/>
    </source>
</evidence>